<feature type="region of interest" description="Disordered" evidence="1">
    <location>
        <begin position="1"/>
        <end position="31"/>
    </location>
</feature>
<evidence type="ECO:0000256" key="1">
    <source>
        <dbReference type="SAM" id="MobiDB-lite"/>
    </source>
</evidence>
<dbReference type="Proteomes" id="UP000887572">
    <property type="component" value="Unplaced"/>
</dbReference>
<accession>A0A914HNQ1</accession>
<protein>
    <submittedName>
        <fullName evidence="4">4Fe-4S ferredoxin-type domain-containing protein</fullName>
    </submittedName>
</protein>
<name>A0A914HNQ1_GLORO</name>
<evidence type="ECO:0000313" key="4">
    <source>
        <dbReference type="WBParaSite" id="Gr19_v10_g2283.t1"/>
    </source>
</evidence>
<keyword evidence="2" id="KW-1133">Transmembrane helix</keyword>
<evidence type="ECO:0000313" key="3">
    <source>
        <dbReference type="Proteomes" id="UP000887572"/>
    </source>
</evidence>
<dbReference type="AlphaFoldDB" id="A0A914HNQ1"/>
<feature type="transmembrane region" description="Helical" evidence="2">
    <location>
        <begin position="38"/>
        <end position="59"/>
    </location>
</feature>
<organism evidence="3 4">
    <name type="scientific">Globodera rostochiensis</name>
    <name type="common">Golden nematode worm</name>
    <name type="synonym">Heterodera rostochiensis</name>
    <dbReference type="NCBI Taxonomy" id="31243"/>
    <lineage>
        <taxon>Eukaryota</taxon>
        <taxon>Metazoa</taxon>
        <taxon>Ecdysozoa</taxon>
        <taxon>Nematoda</taxon>
        <taxon>Chromadorea</taxon>
        <taxon>Rhabditida</taxon>
        <taxon>Tylenchina</taxon>
        <taxon>Tylenchomorpha</taxon>
        <taxon>Tylenchoidea</taxon>
        <taxon>Heteroderidae</taxon>
        <taxon>Heteroderinae</taxon>
        <taxon>Globodera</taxon>
    </lineage>
</organism>
<feature type="compositionally biased region" description="Low complexity" evidence="1">
    <location>
        <begin position="21"/>
        <end position="31"/>
    </location>
</feature>
<sequence>MPSEPGGLLHSDSFGNGTGLGSASRAGSSSAAAGRENGTIAIVLMLFIALGISLFCFCIRGGHFFESAEERSTRDACAGCLSCCDLCANNILPLLAEIPRDRS</sequence>
<dbReference type="WBParaSite" id="Gr19_v10_g2283.t1">
    <property type="protein sequence ID" value="Gr19_v10_g2283.t1"/>
    <property type="gene ID" value="Gr19_v10_g2283"/>
</dbReference>
<keyword evidence="2" id="KW-0472">Membrane</keyword>
<reference evidence="4" key="1">
    <citation type="submission" date="2022-11" db="UniProtKB">
        <authorList>
            <consortium name="WormBaseParasite"/>
        </authorList>
    </citation>
    <scope>IDENTIFICATION</scope>
</reference>
<keyword evidence="3" id="KW-1185">Reference proteome</keyword>
<proteinExistence type="predicted"/>
<keyword evidence="2" id="KW-0812">Transmembrane</keyword>
<evidence type="ECO:0000256" key="2">
    <source>
        <dbReference type="SAM" id="Phobius"/>
    </source>
</evidence>